<protein>
    <submittedName>
        <fullName evidence="2">CAP domain-containing protein</fullName>
    </submittedName>
</protein>
<feature type="domain" description="SCP" evidence="1">
    <location>
        <begin position="77"/>
        <end position="200"/>
    </location>
</feature>
<dbReference type="SUPFAM" id="SSF55797">
    <property type="entry name" value="PR-1-like"/>
    <property type="match status" value="1"/>
</dbReference>
<dbReference type="PANTHER" id="PTHR31157:SF1">
    <property type="entry name" value="SCP DOMAIN-CONTAINING PROTEIN"/>
    <property type="match status" value="1"/>
</dbReference>
<evidence type="ECO:0000313" key="2">
    <source>
        <dbReference type="EMBL" id="RRG23011.1"/>
    </source>
</evidence>
<dbReference type="EMBL" id="QQWG01000004">
    <property type="protein sequence ID" value="RRG23011.1"/>
    <property type="molecule type" value="Genomic_DNA"/>
</dbReference>
<dbReference type="AlphaFoldDB" id="A0A425Y4E2"/>
<dbReference type="InterPro" id="IPR014044">
    <property type="entry name" value="CAP_dom"/>
</dbReference>
<dbReference type="InterPro" id="IPR035940">
    <property type="entry name" value="CAP_sf"/>
</dbReference>
<organism evidence="2 3">
    <name type="scientific">Ancylomarina euxinus</name>
    <dbReference type="NCBI Taxonomy" id="2283627"/>
    <lineage>
        <taxon>Bacteria</taxon>
        <taxon>Pseudomonadati</taxon>
        <taxon>Bacteroidota</taxon>
        <taxon>Bacteroidia</taxon>
        <taxon>Marinilabiliales</taxon>
        <taxon>Marinifilaceae</taxon>
        <taxon>Ancylomarina</taxon>
    </lineage>
</organism>
<sequence length="206" mass="22933">MSKFFTLLLLSVPILLISCGGTGYHEDMSIEESPEAKTLNEINRKDAFDYLNAVRNKPASFSDELGIDLSGVVTRNQLIWSAELAKAAYDKAKDMAERNYFAHVDPDGYGMNYKINAAGFDLADYLMPSKSANHFESIAAGTNRNTGEIMIQQLIIDKGIPSLGHRKHLLGMTCFWADAEYCGIGFYKKPGSTYTHYICVMIAKHK</sequence>
<accession>A0A425Y4E2</accession>
<evidence type="ECO:0000313" key="3">
    <source>
        <dbReference type="Proteomes" id="UP000285794"/>
    </source>
</evidence>
<dbReference type="PANTHER" id="PTHR31157">
    <property type="entry name" value="SCP DOMAIN-CONTAINING PROTEIN"/>
    <property type="match status" value="1"/>
</dbReference>
<dbReference type="Pfam" id="PF00188">
    <property type="entry name" value="CAP"/>
    <property type="match status" value="1"/>
</dbReference>
<dbReference type="OrthoDB" id="982527at2"/>
<dbReference type="PROSITE" id="PS51257">
    <property type="entry name" value="PROKAR_LIPOPROTEIN"/>
    <property type="match status" value="1"/>
</dbReference>
<dbReference type="CDD" id="cd05379">
    <property type="entry name" value="CAP_bacterial"/>
    <property type="match status" value="1"/>
</dbReference>
<gene>
    <name evidence="2" type="ORF">DWB61_06120</name>
</gene>
<dbReference type="Proteomes" id="UP000285794">
    <property type="component" value="Unassembled WGS sequence"/>
</dbReference>
<name>A0A425Y4E2_9BACT</name>
<dbReference type="Gene3D" id="3.40.33.10">
    <property type="entry name" value="CAP"/>
    <property type="match status" value="1"/>
</dbReference>
<comment type="caution">
    <text evidence="2">The sequence shown here is derived from an EMBL/GenBank/DDBJ whole genome shotgun (WGS) entry which is preliminary data.</text>
</comment>
<dbReference type="RefSeq" id="WP_125030011.1">
    <property type="nucleotide sequence ID" value="NZ_JAPXVP010000004.1"/>
</dbReference>
<proteinExistence type="predicted"/>
<keyword evidence="3" id="KW-1185">Reference proteome</keyword>
<reference evidence="2 3" key="1">
    <citation type="submission" date="2018-07" db="EMBL/GenBank/DDBJ databases">
        <title>Draft genome sequence of Ancylomarina sp. M1P.</title>
        <authorList>
            <person name="Yadav S."/>
            <person name="Villanueva L."/>
            <person name="Damste J.S.S."/>
        </authorList>
    </citation>
    <scope>NUCLEOTIDE SEQUENCE [LARGE SCALE GENOMIC DNA]</scope>
    <source>
        <strain evidence="2 3">M1P</strain>
    </source>
</reference>
<evidence type="ECO:0000259" key="1">
    <source>
        <dbReference type="Pfam" id="PF00188"/>
    </source>
</evidence>